<feature type="transmembrane region" description="Helical" evidence="21">
    <location>
        <begin position="141"/>
        <end position="161"/>
    </location>
</feature>
<keyword evidence="24" id="KW-1185">Reference proteome</keyword>
<dbReference type="InterPro" id="IPR045603">
    <property type="entry name" value="QcrA_N"/>
</dbReference>
<comment type="subcellular location">
    <subcellularLocation>
        <location evidence="2">Cell membrane</location>
        <topology evidence="2">Multi-pass membrane protein</topology>
    </subcellularLocation>
</comment>
<proteinExistence type="inferred from homology"/>
<name>A0A318JWU5_9NOCA</name>
<dbReference type="RefSeq" id="WP_373283680.1">
    <property type="nucleotide sequence ID" value="NZ_QJKF01000007.1"/>
</dbReference>
<dbReference type="EMBL" id="QJKF01000007">
    <property type="protein sequence ID" value="PXX62270.1"/>
    <property type="molecule type" value="Genomic_DNA"/>
</dbReference>
<dbReference type="PROSITE" id="PS51296">
    <property type="entry name" value="RIESKE"/>
    <property type="match status" value="1"/>
</dbReference>
<dbReference type="AlphaFoldDB" id="A0A318JWU5"/>
<feature type="region of interest" description="Disordered" evidence="20">
    <location>
        <begin position="1"/>
        <end position="41"/>
    </location>
</feature>
<evidence type="ECO:0000256" key="7">
    <source>
        <dbReference type="ARBA" id="ARBA00022660"/>
    </source>
</evidence>
<gene>
    <name evidence="23" type="ORF">DFR70_107137</name>
</gene>
<evidence type="ECO:0000256" key="1">
    <source>
        <dbReference type="ARBA" id="ARBA00002494"/>
    </source>
</evidence>
<dbReference type="GO" id="GO:0005886">
    <property type="term" value="C:plasma membrane"/>
    <property type="evidence" value="ECO:0007669"/>
    <property type="project" value="UniProtKB-SubCell"/>
</dbReference>
<evidence type="ECO:0000256" key="19">
    <source>
        <dbReference type="ARBA" id="ARBA00032409"/>
    </source>
</evidence>
<dbReference type="Pfam" id="PF00355">
    <property type="entry name" value="Rieske"/>
    <property type="match status" value="1"/>
</dbReference>
<evidence type="ECO:0000256" key="6">
    <source>
        <dbReference type="ARBA" id="ARBA00022475"/>
    </source>
</evidence>
<keyword evidence="5" id="KW-0813">Transport</keyword>
<evidence type="ECO:0000256" key="18">
    <source>
        <dbReference type="ARBA" id="ARBA00029586"/>
    </source>
</evidence>
<evidence type="ECO:0000256" key="11">
    <source>
        <dbReference type="ARBA" id="ARBA00022982"/>
    </source>
</evidence>
<sequence length="419" mass="45921">MGRPDEGHDGGEPSTGRGSHEVVAGSDSGAGSHAVAGSDGHAVADSHALNKNYTEAELDAMTRDELVKLGTERDGVDVAYRRERFPVPGTRAEKRAERAVTFWFAVSGLAAAALVGVYLFWPWRFKPSDDDGHTAYSLFTPLVGVTFGVAVLVIGIAVVLIRKTFIPAELSIQDRHDGPSPEVERRTLVAELQDALETSTLARRKMITRTAGAGVGVLGIGALLVFVGGMVKNPWAKREKSPLWVSGWTPDFPGETIYIRRDTGRPEDIVLVRPEDMDAGGMETVFPWKEKWRGDEHATLQSLRGIRNAVMLIRLRTEDAQKAIKRKGQESFNYGDYFAYSKICTHLGCPTSLFESQTNKILCPCHQSQFLATEWGKPVFGPAARALPQLPITVNSEGYLVANGDFIEPLGPAYWERRS</sequence>
<keyword evidence="10" id="KW-0479">Metal-binding</keyword>
<feature type="domain" description="Rieske" evidence="22">
    <location>
        <begin position="307"/>
        <end position="401"/>
    </location>
</feature>
<keyword evidence="15" id="KW-0411">Iron-sulfur</keyword>
<evidence type="ECO:0000256" key="12">
    <source>
        <dbReference type="ARBA" id="ARBA00022989"/>
    </source>
</evidence>
<dbReference type="Pfam" id="PF19297">
    <property type="entry name" value="QcrA_N"/>
    <property type="match status" value="1"/>
</dbReference>
<evidence type="ECO:0000256" key="9">
    <source>
        <dbReference type="ARBA" id="ARBA00022714"/>
    </source>
</evidence>
<comment type="caution">
    <text evidence="23">The sequence shown here is derived from an EMBL/GenBank/DDBJ whole genome shotgun (WGS) entry which is preliminary data.</text>
</comment>
<dbReference type="Gene3D" id="2.102.10.10">
    <property type="entry name" value="Rieske [2Fe-2S] iron-sulphur domain"/>
    <property type="match status" value="1"/>
</dbReference>
<evidence type="ECO:0000256" key="4">
    <source>
        <dbReference type="ARBA" id="ARBA00015816"/>
    </source>
</evidence>
<evidence type="ECO:0000259" key="22">
    <source>
        <dbReference type="PROSITE" id="PS51296"/>
    </source>
</evidence>
<dbReference type="SUPFAM" id="SSF50022">
    <property type="entry name" value="ISP domain"/>
    <property type="match status" value="1"/>
</dbReference>
<evidence type="ECO:0000256" key="14">
    <source>
        <dbReference type="ARBA" id="ARBA00023004"/>
    </source>
</evidence>
<keyword evidence="13" id="KW-0560">Oxidoreductase</keyword>
<keyword evidence="6" id="KW-1003">Cell membrane</keyword>
<comment type="function">
    <text evidence="1">Iron-sulfur subunit of the cytochrome bc1 complex, an essential component of the respiratory electron transport chain required for ATP synthesis. The bc1 complex catalyzes the oxidation of menaquinol and the reduction of cytochrome c in the respiratory chain. The bc1 complex operates through a Q-cycle mechanism that couples electron transfer to generation of the proton gradient that drives ATP synthesis.</text>
</comment>
<evidence type="ECO:0000256" key="3">
    <source>
        <dbReference type="ARBA" id="ARBA00010651"/>
    </source>
</evidence>
<dbReference type="GO" id="GO:0046872">
    <property type="term" value="F:metal ion binding"/>
    <property type="evidence" value="ECO:0007669"/>
    <property type="project" value="UniProtKB-KW"/>
</dbReference>
<keyword evidence="11" id="KW-0249">Electron transport</keyword>
<evidence type="ECO:0000256" key="21">
    <source>
        <dbReference type="SAM" id="Phobius"/>
    </source>
</evidence>
<dbReference type="GO" id="GO:0016705">
    <property type="term" value="F:oxidoreductase activity, acting on paired donors, with incorporation or reduction of molecular oxygen"/>
    <property type="evidence" value="ECO:0007669"/>
    <property type="project" value="UniProtKB-ARBA"/>
</dbReference>
<evidence type="ECO:0000313" key="23">
    <source>
        <dbReference type="EMBL" id="PXX62270.1"/>
    </source>
</evidence>
<keyword evidence="8 21" id="KW-0812">Transmembrane</keyword>
<keyword evidence="17" id="KW-1015">Disulfide bond</keyword>
<evidence type="ECO:0000256" key="15">
    <source>
        <dbReference type="ARBA" id="ARBA00023014"/>
    </source>
</evidence>
<organism evidence="23 24">
    <name type="scientific">Nocardia tenerifensis</name>
    <dbReference type="NCBI Taxonomy" id="228006"/>
    <lineage>
        <taxon>Bacteria</taxon>
        <taxon>Bacillati</taxon>
        <taxon>Actinomycetota</taxon>
        <taxon>Actinomycetes</taxon>
        <taxon>Mycobacteriales</taxon>
        <taxon>Nocardiaceae</taxon>
        <taxon>Nocardia</taxon>
    </lineage>
</organism>
<dbReference type="InterPro" id="IPR014349">
    <property type="entry name" value="Rieske_Fe-S_prot"/>
</dbReference>
<dbReference type="InterPro" id="IPR036922">
    <property type="entry name" value="Rieske_2Fe-2S_sf"/>
</dbReference>
<evidence type="ECO:0000313" key="24">
    <source>
        <dbReference type="Proteomes" id="UP000247569"/>
    </source>
</evidence>
<evidence type="ECO:0000256" key="13">
    <source>
        <dbReference type="ARBA" id="ARBA00023002"/>
    </source>
</evidence>
<reference evidence="23 24" key="1">
    <citation type="submission" date="2018-05" db="EMBL/GenBank/DDBJ databases">
        <title>Genomic Encyclopedia of Type Strains, Phase IV (KMG-IV): sequencing the most valuable type-strain genomes for metagenomic binning, comparative biology and taxonomic classification.</title>
        <authorList>
            <person name="Goeker M."/>
        </authorList>
    </citation>
    <scope>NUCLEOTIDE SEQUENCE [LARGE SCALE GENOMIC DNA]</scope>
    <source>
        <strain evidence="23 24">DSM 44704</strain>
    </source>
</reference>
<evidence type="ECO:0000256" key="10">
    <source>
        <dbReference type="ARBA" id="ARBA00022723"/>
    </source>
</evidence>
<evidence type="ECO:0000256" key="2">
    <source>
        <dbReference type="ARBA" id="ARBA00004651"/>
    </source>
</evidence>
<dbReference type="GO" id="GO:0004497">
    <property type="term" value="F:monooxygenase activity"/>
    <property type="evidence" value="ECO:0007669"/>
    <property type="project" value="UniProtKB-ARBA"/>
</dbReference>
<feature type="transmembrane region" description="Helical" evidence="21">
    <location>
        <begin position="211"/>
        <end position="231"/>
    </location>
</feature>
<dbReference type="CDD" id="cd03467">
    <property type="entry name" value="Rieske"/>
    <property type="match status" value="1"/>
</dbReference>
<dbReference type="PANTHER" id="PTHR10134">
    <property type="entry name" value="CYTOCHROME B-C1 COMPLEX SUBUNIT RIESKE, MITOCHONDRIAL"/>
    <property type="match status" value="1"/>
</dbReference>
<evidence type="ECO:0000256" key="5">
    <source>
        <dbReference type="ARBA" id="ARBA00022448"/>
    </source>
</evidence>
<accession>A0A318JWU5</accession>
<keyword evidence="14" id="KW-0408">Iron</keyword>
<dbReference type="InterPro" id="IPR017941">
    <property type="entry name" value="Rieske_2Fe-2S"/>
</dbReference>
<feature type="compositionally biased region" description="Basic and acidic residues" evidence="20">
    <location>
        <begin position="1"/>
        <end position="11"/>
    </location>
</feature>
<keyword evidence="16 21" id="KW-0472">Membrane</keyword>
<feature type="transmembrane region" description="Helical" evidence="21">
    <location>
        <begin position="100"/>
        <end position="121"/>
    </location>
</feature>
<keyword evidence="7" id="KW-0679">Respiratory chain</keyword>
<keyword evidence="12 21" id="KW-1133">Transmembrane helix</keyword>
<evidence type="ECO:0000256" key="17">
    <source>
        <dbReference type="ARBA" id="ARBA00023157"/>
    </source>
</evidence>
<evidence type="ECO:0000256" key="20">
    <source>
        <dbReference type="SAM" id="MobiDB-lite"/>
    </source>
</evidence>
<comment type="similarity">
    <text evidence="3">Belongs to the Rieske iron-sulfur protein family.</text>
</comment>
<keyword evidence="9" id="KW-0001">2Fe-2S</keyword>
<dbReference type="Proteomes" id="UP000247569">
    <property type="component" value="Unassembled WGS sequence"/>
</dbReference>
<protein>
    <recommendedName>
        <fullName evidence="4">Cytochrome bc1 complex Rieske iron-sulfur subunit</fullName>
    </recommendedName>
    <alternativeName>
        <fullName evidence="18">Cytochrome bc1 reductase complex subunit QcrA</fullName>
    </alternativeName>
    <alternativeName>
        <fullName evidence="19">Rieske iron-sulfur protein</fullName>
    </alternativeName>
</protein>
<evidence type="ECO:0000256" key="16">
    <source>
        <dbReference type="ARBA" id="ARBA00023136"/>
    </source>
</evidence>
<dbReference type="GO" id="GO:0051537">
    <property type="term" value="F:2 iron, 2 sulfur cluster binding"/>
    <property type="evidence" value="ECO:0007669"/>
    <property type="project" value="UniProtKB-KW"/>
</dbReference>
<evidence type="ECO:0000256" key="8">
    <source>
        <dbReference type="ARBA" id="ARBA00022692"/>
    </source>
</evidence>